<evidence type="ECO:0000313" key="2">
    <source>
        <dbReference type="Proteomes" id="UP001189429"/>
    </source>
</evidence>
<feature type="non-terminal residue" evidence="1">
    <location>
        <position position="1"/>
    </location>
</feature>
<organism evidence="1 2">
    <name type="scientific">Prorocentrum cordatum</name>
    <dbReference type="NCBI Taxonomy" id="2364126"/>
    <lineage>
        <taxon>Eukaryota</taxon>
        <taxon>Sar</taxon>
        <taxon>Alveolata</taxon>
        <taxon>Dinophyceae</taxon>
        <taxon>Prorocentrales</taxon>
        <taxon>Prorocentraceae</taxon>
        <taxon>Prorocentrum</taxon>
    </lineage>
</organism>
<evidence type="ECO:0000313" key="1">
    <source>
        <dbReference type="EMBL" id="CAK0832680.1"/>
    </source>
</evidence>
<proteinExistence type="predicted"/>
<sequence length="242" mass="26501">CLHSLLMSSAEVCHSKRRPWMRLAQHASNKMRYPQDVELEHPLKPLRTDWCTICNATSEEHAASPQAHEESQYSRANILEASHSSTCPGRFARACQRKRSAHHKKGGWIRRVGRMTRRRWMRRMASVWTGRASVLNDPAKTAGQMLPLYGLTTNSIVSSGEATLAGAPEDEAAFGGRNNGITIPGLVILANLGAPGPRVPLSRVLVIPELGRAAESGARDCRTGPGRGWPETCQLACGKTYA</sequence>
<reference evidence="1" key="1">
    <citation type="submission" date="2023-10" db="EMBL/GenBank/DDBJ databases">
        <authorList>
            <person name="Chen Y."/>
            <person name="Shah S."/>
            <person name="Dougan E. K."/>
            <person name="Thang M."/>
            <person name="Chan C."/>
        </authorList>
    </citation>
    <scope>NUCLEOTIDE SEQUENCE [LARGE SCALE GENOMIC DNA]</scope>
</reference>
<dbReference type="EMBL" id="CAUYUJ010011833">
    <property type="protein sequence ID" value="CAK0832680.1"/>
    <property type="molecule type" value="Genomic_DNA"/>
</dbReference>
<gene>
    <name evidence="1" type="ORF">PCOR1329_LOCUS30633</name>
</gene>
<accession>A0ABN9SLI8</accession>
<protein>
    <submittedName>
        <fullName evidence="1">Uncharacterized protein</fullName>
    </submittedName>
</protein>
<comment type="caution">
    <text evidence="1">The sequence shown here is derived from an EMBL/GenBank/DDBJ whole genome shotgun (WGS) entry which is preliminary data.</text>
</comment>
<dbReference type="Proteomes" id="UP001189429">
    <property type="component" value="Unassembled WGS sequence"/>
</dbReference>
<keyword evidence="2" id="KW-1185">Reference proteome</keyword>
<name>A0ABN9SLI8_9DINO</name>